<proteinExistence type="predicted"/>
<dbReference type="EMBL" id="GGEC01070272">
    <property type="protein sequence ID" value="MBX50756.1"/>
    <property type="molecule type" value="Transcribed_RNA"/>
</dbReference>
<organism evidence="1">
    <name type="scientific">Rhizophora mucronata</name>
    <name type="common">Asiatic mangrove</name>
    <dbReference type="NCBI Taxonomy" id="61149"/>
    <lineage>
        <taxon>Eukaryota</taxon>
        <taxon>Viridiplantae</taxon>
        <taxon>Streptophyta</taxon>
        <taxon>Embryophyta</taxon>
        <taxon>Tracheophyta</taxon>
        <taxon>Spermatophyta</taxon>
        <taxon>Magnoliopsida</taxon>
        <taxon>eudicotyledons</taxon>
        <taxon>Gunneridae</taxon>
        <taxon>Pentapetalae</taxon>
        <taxon>rosids</taxon>
        <taxon>fabids</taxon>
        <taxon>Malpighiales</taxon>
        <taxon>Rhizophoraceae</taxon>
        <taxon>Rhizophora</taxon>
    </lineage>
</organism>
<name>A0A2P2P7L9_RHIMU</name>
<dbReference type="AlphaFoldDB" id="A0A2P2P7L9"/>
<evidence type="ECO:0000313" key="1">
    <source>
        <dbReference type="EMBL" id="MBX50756.1"/>
    </source>
</evidence>
<sequence length="51" mass="5728">MTVATNPSKKFRVVGFLSSIISCEIEASYIKSQCHQRMASTLIHQRNSKLS</sequence>
<protein>
    <submittedName>
        <fullName evidence="1">Uncharacterized protein</fullName>
    </submittedName>
</protein>
<accession>A0A2P2P7L9</accession>
<reference evidence="1" key="1">
    <citation type="submission" date="2018-02" db="EMBL/GenBank/DDBJ databases">
        <title>Rhizophora mucronata_Transcriptome.</title>
        <authorList>
            <person name="Meera S.P."/>
            <person name="Sreeshan A."/>
            <person name="Augustine A."/>
        </authorList>
    </citation>
    <scope>NUCLEOTIDE SEQUENCE</scope>
    <source>
        <tissue evidence="1">Leaf</tissue>
    </source>
</reference>